<dbReference type="Proteomes" id="UP000887013">
    <property type="component" value="Unassembled WGS sequence"/>
</dbReference>
<dbReference type="InterPro" id="IPR036236">
    <property type="entry name" value="Znf_C2H2_sf"/>
</dbReference>
<comment type="caution">
    <text evidence="4">The sequence shown here is derived from an EMBL/GenBank/DDBJ whole genome shotgun (WGS) entry which is preliminary data.</text>
</comment>
<gene>
    <name evidence="4" type="ORF">NPIL_601781</name>
</gene>
<protein>
    <recommendedName>
        <fullName evidence="3">C2H2-type domain-containing protein</fullName>
    </recommendedName>
</protein>
<accession>A0A8X6Q9Z0</accession>
<keyword evidence="1" id="KW-0479">Metal-binding</keyword>
<dbReference type="SUPFAM" id="SSF57667">
    <property type="entry name" value="beta-beta-alpha zinc fingers"/>
    <property type="match status" value="1"/>
</dbReference>
<feature type="compositionally biased region" description="Polar residues" evidence="2">
    <location>
        <begin position="226"/>
        <end position="243"/>
    </location>
</feature>
<dbReference type="EMBL" id="BMAW01030063">
    <property type="protein sequence ID" value="GFU14868.1"/>
    <property type="molecule type" value="Genomic_DNA"/>
</dbReference>
<reference evidence="4" key="1">
    <citation type="submission" date="2020-08" db="EMBL/GenBank/DDBJ databases">
        <title>Multicomponent nature underlies the extraordinary mechanical properties of spider dragline silk.</title>
        <authorList>
            <person name="Kono N."/>
            <person name="Nakamura H."/>
            <person name="Mori M."/>
            <person name="Yoshida Y."/>
            <person name="Ohtoshi R."/>
            <person name="Malay A.D."/>
            <person name="Moran D.A.P."/>
            <person name="Tomita M."/>
            <person name="Numata K."/>
            <person name="Arakawa K."/>
        </authorList>
    </citation>
    <scope>NUCLEOTIDE SEQUENCE</scope>
</reference>
<evidence type="ECO:0000256" key="2">
    <source>
        <dbReference type="SAM" id="MobiDB-lite"/>
    </source>
</evidence>
<keyword evidence="1" id="KW-0863">Zinc-finger</keyword>
<feature type="domain" description="C2H2-type" evidence="3">
    <location>
        <begin position="72"/>
        <end position="94"/>
    </location>
</feature>
<proteinExistence type="predicted"/>
<dbReference type="AlphaFoldDB" id="A0A8X6Q9Z0"/>
<dbReference type="PROSITE" id="PS50157">
    <property type="entry name" value="ZINC_FINGER_C2H2_2"/>
    <property type="match status" value="1"/>
</dbReference>
<name>A0A8X6Q9Z0_NEPPI</name>
<sequence length="454" mass="53150">MDFRIYMTGAEKLESSIMGRKAKKLMKKISKVVIWFDDDPPESVDDVDEDDESSTFNGYVIKREHHKNIKTYTCEWCYKIFYFRVSLQRHLGRHKTHHFECTQCCSRFSTSGDRTKNWDFHLMMCEVCRIYFRNPLDQVHHLVNFHAYSAVKRMRTLNIVYCENPYICDVDPEKMRKARKAADIVKAVSAANRSSRRRLKNRNKIFFCQKRENYNNSLAVQKLESNDSSSPRQKMESNDSSSAHPKMESHNKDICGAIDKICGAIDKMNHSDVENCSACLESSQSKDNESELDLHTLRRLAVIGSFTCFAHLKHTDPHIAHIFSRNTHINNPGHQSLGHETGAKEEEESKTTEEIHRELDEQIEARKVLIYVWFLDVINHRIALEEIRQNRPCSIPYLKWKNDEELDKQMKLIASVAPEFAHDRIRESNRKYLKKVLRGTLAKFMKEQGVHLFM</sequence>
<organism evidence="4 5">
    <name type="scientific">Nephila pilipes</name>
    <name type="common">Giant wood spider</name>
    <name type="synonym">Nephila maculata</name>
    <dbReference type="NCBI Taxonomy" id="299642"/>
    <lineage>
        <taxon>Eukaryota</taxon>
        <taxon>Metazoa</taxon>
        <taxon>Ecdysozoa</taxon>
        <taxon>Arthropoda</taxon>
        <taxon>Chelicerata</taxon>
        <taxon>Arachnida</taxon>
        <taxon>Araneae</taxon>
        <taxon>Araneomorphae</taxon>
        <taxon>Entelegynae</taxon>
        <taxon>Araneoidea</taxon>
        <taxon>Nephilidae</taxon>
        <taxon>Nephila</taxon>
    </lineage>
</organism>
<evidence type="ECO:0000313" key="5">
    <source>
        <dbReference type="Proteomes" id="UP000887013"/>
    </source>
</evidence>
<evidence type="ECO:0000256" key="1">
    <source>
        <dbReference type="PROSITE-ProRule" id="PRU00042"/>
    </source>
</evidence>
<dbReference type="SMART" id="SM00355">
    <property type="entry name" value="ZnF_C2H2"/>
    <property type="match status" value="2"/>
</dbReference>
<dbReference type="PROSITE" id="PS00028">
    <property type="entry name" value="ZINC_FINGER_C2H2_1"/>
    <property type="match status" value="1"/>
</dbReference>
<evidence type="ECO:0000313" key="4">
    <source>
        <dbReference type="EMBL" id="GFU14868.1"/>
    </source>
</evidence>
<evidence type="ECO:0000259" key="3">
    <source>
        <dbReference type="PROSITE" id="PS50157"/>
    </source>
</evidence>
<keyword evidence="5" id="KW-1185">Reference proteome</keyword>
<feature type="region of interest" description="Disordered" evidence="2">
    <location>
        <begin position="330"/>
        <end position="353"/>
    </location>
</feature>
<keyword evidence="1" id="KW-0862">Zinc</keyword>
<dbReference type="GO" id="GO:0008270">
    <property type="term" value="F:zinc ion binding"/>
    <property type="evidence" value="ECO:0007669"/>
    <property type="project" value="UniProtKB-KW"/>
</dbReference>
<feature type="compositionally biased region" description="Basic and acidic residues" evidence="2">
    <location>
        <begin position="341"/>
        <end position="353"/>
    </location>
</feature>
<dbReference type="InterPro" id="IPR013087">
    <property type="entry name" value="Znf_C2H2_type"/>
</dbReference>
<feature type="region of interest" description="Disordered" evidence="2">
    <location>
        <begin position="222"/>
        <end position="250"/>
    </location>
</feature>